<evidence type="ECO:0000313" key="1">
    <source>
        <dbReference type="EnsemblMetazoa" id="tetur22g01810.1"/>
    </source>
</evidence>
<proteinExistence type="predicted"/>
<dbReference type="HOGENOM" id="CLU_3351690_0_0_1"/>
<reference evidence="1" key="2">
    <citation type="submission" date="2015-06" db="UniProtKB">
        <authorList>
            <consortium name="EnsemblMetazoa"/>
        </authorList>
    </citation>
    <scope>IDENTIFICATION</scope>
</reference>
<evidence type="ECO:0000313" key="2">
    <source>
        <dbReference type="Proteomes" id="UP000015104"/>
    </source>
</evidence>
<dbReference type="AlphaFoldDB" id="T1KUZ3"/>
<accession>T1KUZ3</accession>
<protein>
    <submittedName>
        <fullName evidence="1">Uncharacterized protein</fullName>
    </submittedName>
</protein>
<dbReference type="Proteomes" id="UP000015104">
    <property type="component" value="Unassembled WGS sequence"/>
</dbReference>
<dbReference type="EMBL" id="CAEY01000586">
    <property type="status" value="NOT_ANNOTATED_CDS"/>
    <property type="molecule type" value="Genomic_DNA"/>
</dbReference>
<keyword evidence="2" id="KW-1185">Reference proteome</keyword>
<organism evidence="1 2">
    <name type="scientific">Tetranychus urticae</name>
    <name type="common">Two-spotted spider mite</name>
    <dbReference type="NCBI Taxonomy" id="32264"/>
    <lineage>
        <taxon>Eukaryota</taxon>
        <taxon>Metazoa</taxon>
        <taxon>Ecdysozoa</taxon>
        <taxon>Arthropoda</taxon>
        <taxon>Chelicerata</taxon>
        <taxon>Arachnida</taxon>
        <taxon>Acari</taxon>
        <taxon>Acariformes</taxon>
        <taxon>Trombidiformes</taxon>
        <taxon>Prostigmata</taxon>
        <taxon>Eleutherengona</taxon>
        <taxon>Raphignathae</taxon>
        <taxon>Tetranychoidea</taxon>
        <taxon>Tetranychidae</taxon>
        <taxon>Tetranychus</taxon>
    </lineage>
</organism>
<sequence length="37" mass="4250">MTSKDWAVCPFLSAVQCRDATVIIDLNKHKSAPRNWF</sequence>
<dbReference type="EnsemblMetazoa" id="tetur22g01810.1">
    <property type="protein sequence ID" value="tetur22g01810.1"/>
    <property type="gene ID" value="tetur22g01810"/>
</dbReference>
<reference evidence="2" key="1">
    <citation type="submission" date="2011-08" db="EMBL/GenBank/DDBJ databases">
        <authorList>
            <person name="Rombauts S."/>
        </authorList>
    </citation>
    <scope>NUCLEOTIDE SEQUENCE</scope>
    <source>
        <strain evidence="2">London</strain>
    </source>
</reference>
<name>T1KUZ3_TETUR</name>